<accession>W9Y6U5</accession>
<name>W9Y6U5_9EURO</name>
<dbReference type="GO" id="GO:0090173">
    <property type="term" value="P:regulation of synaptonemal complex assembly"/>
    <property type="evidence" value="ECO:0007669"/>
    <property type="project" value="InterPro"/>
</dbReference>
<reference evidence="2 3" key="1">
    <citation type="submission" date="2013-03" db="EMBL/GenBank/DDBJ databases">
        <title>The Genome Sequence of Capronia epimyces CBS 606.96.</title>
        <authorList>
            <consortium name="The Broad Institute Genomics Platform"/>
            <person name="Cuomo C."/>
            <person name="de Hoog S."/>
            <person name="Gorbushina A."/>
            <person name="Walker B."/>
            <person name="Young S.K."/>
            <person name="Zeng Q."/>
            <person name="Gargeya S."/>
            <person name="Fitzgerald M."/>
            <person name="Haas B."/>
            <person name="Abouelleil A."/>
            <person name="Allen A.W."/>
            <person name="Alvarado L."/>
            <person name="Arachchi H.M."/>
            <person name="Berlin A.M."/>
            <person name="Chapman S.B."/>
            <person name="Gainer-Dewar J."/>
            <person name="Goldberg J."/>
            <person name="Griggs A."/>
            <person name="Gujja S."/>
            <person name="Hansen M."/>
            <person name="Howarth C."/>
            <person name="Imamovic A."/>
            <person name="Ireland A."/>
            <person name="Larimer J."/>
            <person name="McCowan C."/>
            <person name="Murphy C."/>
            <person name="Pearson M."/>
            <person name="Poon T.W."/>
            <person name="Priest M."/>
            <person name="Roberts A."/>
            <person name="Saif S."/>
            <person name="Shea T."/>
            <person name="Sisk P."/>
            <person name="Sykes S."/>
            <person name="Wortman J."/>
            <person name="Nusbaum C."/>
            <person name="Birren B."/>
        </authorList>
    </citation>
    <scope>NUCLEOTIDE SEQUENCE [LARGE SCALE GENOMIC DNA]</scope>
    <source>
        <strain evidence="2 3">CBS 606.96</strain>
    </source>
</reference>
<dbReference type="HOGENOM" id="CLU_076925_0_0_1"/>
<dbReference type="InterPro" id="IPR013940">
    <property type="entry name" value="Spo22/ZIP4/TEX11"/>
</dbReference>
<dbReference type="PANTHER" id="PTHR40375:SF2">
    <property type="entry name" value="SPORULATION-SPECIFIC PROTEIN 22"/>
    <property type="match status" value="1"/>
</dbReference>
<keyword evidence="3" id="KW-1185">Reference proteome</keyword>
<protein>
    <recommendedName>
        <fullName evidence="4">Protein ZIP4 homolog</fullName>
    </recommendedName>
</protein>
<dbReference type="Proteomes" id="UP000019478">
    <property type="component" value="Unassembled WGS sequence"/>
</dbReference>
<dbReference type="GO" id="GO:0051321">
    <property type="term" value="P:meiotic cell cycle"/>
    <property type="evidence" value="ECO:0007669"/>
    <property type="project" value="UniProtKB-KW"/>
</dbReference>
<dbReference type="InterPro" id="IPR039057">
    <property type="entry name" value="Spo22/ZIP4"/>
</dbReference>
<organism evidence="2 3">
    <name type="scientific">Capronia epimyces CBS 606.96</name>
    <dbReference type="NCBI Taxonomy" id="1182542"/>
    <lineage>
        <taxon>Eukaryota</taxon>
        <taxon>Fungi</taxon>
        <taxon>Dikarya</taxon>
        <taxon>Ascomycota</taxon>
        <taxon>Pezizomycotina</taxon>
        <taxon>Eurotiomycetes</taxon>
        <taxon>Chaetothyriomycetidae</taxon>
        <taxon>Chaetothyriales</taxon>
        <taxon>Herpotrichiellaceae</taxon>
        <taxon>Capronia</taxon>
    </lineage>
</organism>
<dbReference type="Pfam" id="PF08631">
    <property type="entry name" value="SPO22"/>
    <property type="match status" value="1"/>
</dbReference>
<dbReference type="EMBL" id="AMGY01000009">
    <property type="protein sequence ID" value="EXJ78144.1"/>
    <property type="molecule type" value="Genomic_DNA"/>
</dbReference>
<gene>
    <name evidence="2" type="ORF">A1O3_09305</name>
</gene>
<dbReference type="PANTHER" id="PTHR40375">
    <property type="entry name" value="SPORULATION-SPECIFIC PROTEIN 22"/>
    <property type="match status" value="1"/>
</dbReference>
<evidence type="ECO:0000313" key="2">
    <source>
        <dbReference type="EMBL" id="EXJ78144.1"/>
    </source>
</evidence>
<evidence type="ECO:0000313" key="3">
    <source>
        <dbReference type="Proteomes" id="UP000019478"/>
    </source>
</evidence>
<sequence length="258" mass="28957">MSSEASAGKAQSVLDFVAHVQERLSKDADADGDASSQECPDVLFYIRALPLPRKELSPNQRLEFDRKGAAIWNTCCKLVTKTGTLQYSAHLAEATGRLETAARIVEQIASKQESMSWAPQGAVRNNGYVVDDLKEQYLLLRVALAWKQDRLDLAEHFYAQIEPLQANLNSDRTVQLIDLCYEIGDDQVTRKHGSRAAKWLKRACTVCSFKNAETTDVDIQDLRLTLLHTYVRALLLQDGPETDDEAHRTLLVLREVLT</sequence>
<dbReference type="GeneID" id="19173389"/>
<dbReference type="STRING" id="1182542.W9Y6U5"/>
<proteinExistence type="predicted"/>
<comment type="caution">
    <text evidence="2">The sequence shown here is derived from an EMBL/GenBank/DDBJ whole genome shotgun (WGS) entry which is preliminary data.</text>
</comment>
<dbReference type="AlphaFoldDB" id="W9Y6U5"/>
<keyword evidence="1" id="KW-0469">Meiosis</keyword>
<evidence type="ECO:0008006" key="4">
    <source>
        <dbReference type="Google" id="ProtNLM"/>
    </source>
</evidence>
<dbReference type="OrthoDB" id="65716at2759"/>
<evidence type="ECO:0000256" key="1">
    <source>
        <dbReference type="ARBA" id="ARBA00023254"/>
    </source>
</evidence>
<dbReference type="RefSeq" id="XP_007737589.1">
    <property type="nucleotide sequence ID" value="XM_007739399.1"/>
</dbReference>